<gene>
    <name evidence="2" type="ORF">TGFOU_357390</name>
</gene>
<reference evidence="2 3" key="1">
    <citation type="submission" date="2014-07" db="EMBL/GenBank/DDBJ databases">
        <authorList>
            <person name="Sibley D."/>
            <person name="Venepally P."/>
            <person name="Karamycheva S."/>
            <person name="Hadjithomas M."/>
            <person name="Khan A."/>
            <person name="Brunk B."/>
            <person name="Roos D."/>
            <person name="Caler E."/>
            <person name="Lorenzi H."/>
        </authorList>
    </citation>
    <scope>NUCLEOTIDE SEQUENCE [LARGE SCALE GENOMIC DNA]</scope>
    <source>
        <strain evidence="2 3">FOU</strain>
    </source>
</reference>
<evidence type="ECO:0000313" key="2">
    <source>
        <dbReference type="EMBL" id="KFG31529.1"/>
    </source>
</evidence>
<protein>
    <submittedName>
        <fullName evidence="2">Putative transmembrane protein</fullName>
    </submittedName>
</protein>
<evidence type="ECO:0000313" key="3">
    <source>
        <dbReference type="Proteomes" id="UP000028838"/>
    </source>
</evidence>
<feature type="transmembrane region" description="Helical" evidence="1">
    <location>
        <begin position="92"/>
        <end position="108"/>
    </location>
</feature>
<proteinExistence type="predicted"/>
<organism evidence="2 3">
    <name type="scientific">Toxoplasma gondii FOU</name>
    <dbReference type="NCBI Taxonomy" id="943167"/>
    <lineage>
        <taxon>Eukaryota</taxon>
        <taxon>Sar</taxon>
        <taxon>Alveolata</taxon>
        <taxon>Apicomplexa</taxon>
        <taxon>Conoidasida</taxon>
        <taxon>Coccidia</taxon>
        <taxon>Eucoccidiorida</taxon>
        <taxon>Eimeriorina</taxon>
        <taxon>Sarcocystidae</taxon>
        <taxon>Toxoplasma</taxon>
    </lineage>
</organism>
<comment type="caution">
    <text evidence="2">The sequence shown here is derived from an EMBL/GenBank/DDBJ whole genome shotgun (WGS) entry which is preliminary data.</text>
</comment>
<keyword evidence="1" id="KW-1133">Transmembrane helix</keyword>
<dbReference type="VEuPathDB" id="ToxoDB:TGFOU_357390"/>
<feature type="transmembrane region" description="Helical" evidence="1">
    <location>
        <begin position="56"/>
        <end position="80"/>
    </location>
</feature>
<dbReference type="Proteomes" id="UP000028838">
    <property type="component" value="Unassembled WGS sequence"/>
</dbReference>
<evidence type="ECO:0000256" key="1">
    <source>
        <dbReference type="SAM" id="Phobius"/>
    </source>
</evidence>
<sequence>MVREEQSTQKKELNKAFDCALALPSFPCDSSSISLFCRFSSSLVCISSLTPFPSRVFSVTVVLFSLFFFRLSSIVFAALFPVAASPVPASEISFFSLLFFLFVLRLTLT</sequence>
<accession>A0A086JHB1</accession>
<name>A0A086JHB1_TOXGO</name>
<dbReference type="EMBL" id="AEYH02003084">
    <property type="protein sequence ID" value="KFG31529.1"/>
    <property type="molecule type" value="Genomic_DNA"/>
</dbReference>
<dbReference type="AlphaFoldDB" id="A0A086JHB1"/>
<keyword evidence="1" id="KW-0472">Membrane</keyword>
<keyword evidence="1 2" id="KW-0812">Transmembrane</keyword>